<evidence type="ECO:0000256" key="6">
    <source>
        <dbReference type="ARBA" id="ARBA00012232"/>
    </source>
</evidence>
<keyword evidence="10 17" id="KW-0762">Sugar transport</keyword>
<feature type="coiled-coil region" evidence="21">
    <location>
        <begin position="55"/>
        <end position="82"/>
    </location>
</feature>
<dbReference type="PANTHER" id="PTHR46244:SF3">
    <property type="entry name" value="PHOSPHOENOLPYRUVATE-PROTEIN PHOSPHOTRANSFERASE"/>
    <property type="match status" value="1"/>
</dbReference>
<comment type="function">
    <text evidence="3 17">General (non sugar-specific) component of the phosphoenolpyruvate-dependent sugar phosphotransferase system (sugar PTS). This major carbohydrate active-transport system catalyzes the phosphorylation of incoming sugar substrates concomitantly with their translocation across the cell membrane. Enzyme I transfers the phosphoryl group from phosphoenolpyruvate (PEP) to the phosphoryl carrier protein (HPr).</text>
</comment>
<dbReference type="PIRSF" id="PIRSF000732">
    <property type="entry name" value="PTS_enzyme_I"/>
    <property type="match status" value="1"/>
</dbReference>
<keyword evidence="9 17" id="KW-0963">Cytoplasm</keyword>
<evidence type="ECO:0000256" key="19">
    <source>
        <dbReference type="PIRSR" id="PIRSR000732-2"/>
    </source>
</evidence>
<evidence type="ECO:0000259" key="22">
    <source>
        <dbReference type="Pfam" id="PF00391"/>
    </source>
</evidence>
<dbReference type="Pfam" id="PF05524">
    <property type="entry name" value="PEP-utilisers_N"/>
    <property type="match status" value="1"/>
</dbReference>
<dbReference type="InterPro" id="IPR008279">
    <property type="entry name" value="PEP-util_enz_mobile_dom"/>
</dbReference>
<feature type="active site" description="Tele-phosphohistidine intermediate" evidence="18">
    <location>
        <position position="214"/>
    </location>
</feature>
<evidence type="ECO:0000256" key="5">
    <source>
        <dbReference type="ARBA" id="ARBA00007837"/>
    </source>
</evidence>
<evidence type="ECO:0000259" key="23">
    <source>
        <dbReference type="Pfam" id="PF02896"/>
    </source>
</evidence>
<keyword evidence="26" id="KW-1185">Reference proteome</keyword>
<dbReference type="EC" id="2.7.3.9" evidence="6 17"/>
<evidence type="ECO:0000313" key="25">
    <source>
        <dbReference type="EMBL" id="MBB6253583.1"/>
    </source>
</evidence>
<feature type="binding site" evidence="20">
    <location>
        <position position="459"/>
    </location>
    <ligand>
        <name>Mg(2+)</name>
        <dbReference type="ChEBI" id="CHEBI:18420"/>
    </ligand>
</feature>
<dbReference type="Pfam" id="PF02896">
    <property type="entry name" value="PEP-utilizers_C"/>
    <property type="match status" value="1"/>
</dbReference>
<proteinExistence type="inferred from homology"/>
<gene>
    <name evidence="25" type="ORF">FHS74_004152</name>
</gene>
<organism evidence="25 26">
    <name type="scientific">Nitrospirillum iridis</name>
    <dbReference type="NCBI Taxonomy" id="765888"/>
    <lineage>
        <taxon>Bacteria</taxon>
        <taxon>Pseudomonadati</taxon>
        <taxon>Pseudomonadota</taxon>
        <taxon>Alphaproteobacteria</taxon>
        <taxon>Rhodospirillales</taxon>
        <taxon>Azospirillaceae</taxon>
        <taxon>Nitrospirillum</taxon>
    </lineage>
</organism>
<comment type="similarity">
    <text evidence="5 17">Belongs to the PEP-utilizing enzyme family.</text>
</comment>
<evidence type="ECO:0000256" key="14">
    <source>
        <dbReference type="ARBA" id="ARBA00022777"/>
    </source>
</evidence>
<keyword evidence="15 17" id="KW-0460">Magnesium</keyword>
<dbReference type="InterPro" id="IPR006318">
    <property type="entry name" value="PTS_EI-like"/>
</dbReference>
<sequence length="601" mass="64754">MADRSSGREGGRGRAAKVVVDRVLRGVGVSSGIAIGPAHVVDAGALLAPEYAVVEAELEAEVQRFAAAADKARRQVRKLKSKASTLPGSAAEEIGFLLDAHFAMLSGSRLMRGVERRIREDKVNAEAAVQAEITSIAQSFADMEDAYLAARVADVREVGQRLLRNLMQHKYQAFSFLPEGCIVLAEDLSPADTALMDPRRIAGFATMLGGAEGHTAIMARSLGLPAVLGTLGLMQGVQNGDTVVVDGITGQVCVNPSPDVLDGYRRRRAELLAERAQLKSLRKLPAITRDGTAVTLNANLELPRELDGAIEVGASGVGLLRTEFLFMNREDLPDEDEQTEILTRIVANMDGKPVTARTLDIGGEKIATALRGYFAEPTNPALGLRAIRLSLKEPKLLETQLAAMLRAGAHGNLRILLPMISSIAEVRRVREIMATVVRRLRRRGVKIASPLPKLGIMIEIPGAALSADGLAPFCDFFAIGTNDLIQYTLAIDRGDEQVADLYDPLHPAVLRLVQFTTEAALRARIPVSICGEMAGDPRYTALLLGLGIRELSMAPNNLPVVKRRLRGLDLVEATRRARTIMDQTDQGRIAALLDDFNDAAA</sequence>
<evidence type="ECO:0000256" key="21">
    <source>
        <dbReference type="SAM" id="Coils"/>
    </source>
</evidence>
<dbReference type="SUPFAM" id="SSF51621">
    <property type="entry name" value="Phosphoenolpyruvate/pyruvate domain"/>
    <property type="match status" value="1"/>
</dbReference>
<evidence type="ECO:0000259" key="24">
    <source>
        <dbReference type="Pfam" id="PF05524"/>
    </source>
</evidence>
<evidence type="ECO:0000256" key="1">
    <source>
        <dbReference type="ARBA" id="ARBA00000683"/>
    </source>
</evidence>
<evidence type="ECO:0000256" key="12">
    <source>
        <dbReference type="ARBA" id="ARBA00022683"/>
    </source>
</evidence>
<dbReference type="Proteomes" id="UP000539175">
    <property type="component" value="Unassembled WGS sequence"/>
</dbReference>
<dbReference type="InterPro" id="IPR024692">
    <property type="entry name" value="PTS_EI"/>
</dbReference>
<comment type="caution">
    <text evidence="25">The sequence shown here is derived from an EMBL/GenBank/DDBJ whole genome shotgun (WGS) entry which is preliminary data.</text>
</comment>
<keyword evidence="21" id="KW-0175">Coiled coil</keyword>
<evidence type="ECO:0000256" key="20">
    <source>
        <dbReference type="PIRSR" id="PIRSR000732-3"/>
    </source>
</evidence>
<evidence type="ECO:0000256" key="8">
    <source>
        <dbReference type="ARBA" id="ARBA00022448"/>
    </source>
</evidence>
<dbReference type="PROSITE" id="PS00742">
    <property type="entry name" value="PEP_ENZYMES_2"/>
    <property type="match status" value="1"/>
</dbReference>
<feature type="binding site" evidence="19">
    <location>
        <position position="321"/>
    </location>
    <ligand>
        <name>phosphoenolpyruvate</name>
        <dbReference type="ChEBI" id="CHEBI:58702"/>
    </ligand>
</feature>
<dbReference type="PRINTS" id="PR01736">
    <property type="entry name" value="PHPHTRNFRASE"/>
</dbReference>
<dbReference type="RefSeq" id="WP_184804342.1">
    <property type="nucleotide sequence ID" value="NZ_JACIIZ010000012.1"/>
</dbReference>
<dbReference type="Gene3D" id="1.10.274.10">
    <property type="entry name" value="PtsI, HPr-binding domain"/>
    <property type="match status" value="1"/>
</dbReference>
<dbReference type="EMBL" id="JACIIZ010000012">
    <property type="protein sequence ID" value="MBB6253583.1"/>
    <property type="molecule type" value="Genomic_DNA"/>
</dbReference>
<feature type="binding site" evidence="19">
    <location>
        <begin position="482"/>
        <end position="483"/>
    </location>
    <ligand>
        <name>phosphoenolpyruvate</name>
        <dbReference type="ChEBI" id="CHEBI:58702"/>
    </ligand>
</feature>
<feature type="domain" description="PEP-utilising enzyme C-terminal" evidence="23">
    <location>
        <begin position="276"/>
        <end position="568"/>
    </location>
</feature>
<dbReference type="PANTHER" id="PTHR46244">
    <property type="entry name" value="PHOSPHOENOLPYRUVATE-PROTEIN PHOSPHOTRANSFERASE"/>
    <property type="match status" value="1"/>
</dbReference>
<dbReference type="InterPro" id="IPR000121">
    <property type="entry name" value="PEP_util_C"/>
</dbReference>
<dbReference type="InterPro" id="IPR040442">
    <property type="entry name" value="Pyrv_kinase-like_dom_sf"/>
</dbReference>
<dbReference type="Gene3D" id="3.20.20.60">
    <property type="entry name" value="Phosphoenolpyruvate-binding domains"/>
    <property type="match status" value="1"/>
</dbReference>
<dbReference type="AlphaFoldDB" id="A0A7X0B0N1"/>
<dbReference type="InterPro" id="IPR008731">
    <property type="entry name" value="PTS_EIN"/>
</dbReference>
<feature type="domain" description="Phosphotransferase system enzyme I N-terminal" evidence="24">
    <location>
        <begin position="25"/>
        <end position="151"/>
    </location>
</feature>
<dbReference type="GO" id="GO:0046872">
    <property type="term" value="F:metal ion binding"/>
    <property type="evidence" value="ECO:0007669"/>
    <property type="project" value="UniProtKB-KW"/>
</dbReference>
<dbReference type="InterPro" id="IPR023151">
    <property type="entry name" value="PEP_util_CS"/>
</dbReference>
<dbReference type="NCBIfam" id="TIGR01417">
    <property type="entry name" value="PTS_I_fam"/>
    <property type="match status" value="1"/>
</dbReference>
<dbReference type="GO" id="GO:0009401">
    <property type="term" value="P:phosphoenolpyruvate-dependent sugar phosphotransferase system"/>
    <property type="evidence" value="ECO:0007669"/>
    <property type="project" value="UniProtKB-KW"/>
</dbReference>
<keyword evidence="11 17" id="KW-0808">Transferase</keyword>
<dbReference type="InterPro" id="IPR036637">
    <property type="entry name" value="Phosphohistidine_dom_sf"/>
</dbReference>
<accession>A0A7X0B0N1</accession>
<evidence type="ECO:0000313" key="26">
    <source>
        <dbReference type="Proteomes" id="UP000539175"/>
    </source>
</evidence>
<dbReference type="GO" id="GO:0005737">
    <property type="term" value="C:cytoplasm"/>
    <property type="evidence" value="ECO:0007669"/>
    <property type="project" value="UniProtKB-SubCell"/>
</dbReference>
<protein>
    <recommendedName>
        <fullName evidence="7 17">Phosphoenolpyruvate-protein phosphotransferase</fullName>
        <ecNumber evidence="6 17">2.7.3.9</ecNumber>
    </recommendedName>
    <alternativeName>
        <fullName evidence="16 17">Phosphotransferase system, enzyme I</fullName>
    </alternativeName>
</protein>
<evidence type="ECO:0000256" key="18">
    <source>
        <dbReference type="PIRSR" id="PIRSR000732-1"/>
    </source>
</evidence>
<name>A0A7X0B0N1_9PROT</name>
<reference evidence="25 26" key="1">
    <citation type="submission" date="2020-08" db="EMBL/GenBank/DDBJ databases">
        <title>Genomic Encyclopedia of Type Strains, Phase IV (KMG-IV): sequencing the most valuable type-strain genomes for metagenomic binning, comparative biology and taxonomic classification.</title>
        <authorList>
            <person name="Goeker M."/>
        </authorList>
    </citation>
    <scope>NUCLEOTIDE SEQUENCE [LARGE SCALE GENOMIC DNA]</scope>
    <source>
        <strain evidence="25 26">DSM 22198</strain>
    </source>
</reference>
<evidence type="ECO:0000256" key="9">
    <source>
        <dbReference type="ARBA" id="ARBA00022490"/>
    </source>
</evidence>
<keyword evidence="12 17" id="KW-0598">Phosphotransferase system</keyword>
<dbReference type="GO" id="GO:0016301">
    <property type="term" value="F:kinase activity"/>
    <property type="evidence" value="ECO:0007669"/>
    <property type="project" value="UniProtKB-KW"/>
</dbReference>
<dbReference type="Pfam" id="PF00391">
    <property type="entry name" value="PEP-utilizers"/>
    <property type="match status" value="1"/>
</dbReference>
<dbReference type="SUPFAM" id="SSF52009">
    <property type="entry name" value="Phosphohistidine domain"/>
    <property type="match status" value="1"/>
</dbReference>
<evidence type="ECO:0000256" key="15">
    <source>
        <dbReference type="ARBA" id="ARBA00022842"/>
    </source>
</evidence>
<evidence type="ECO:0000256" key="17">
    <source>
        <dbReference type="PIRNR" id="PIRNR000732"/>
    </source>
</evidence>
<evidence type="ECO:0000256" key="13">
    <source>
        <dbReference type="ARBA" id="ARBA00022723"/>
    </source>
</evidence>
<feature type="domain" description="PEP-utilising enzyme mobile" evidence="22">
    <location>
        <begin position="177"/>
        <end position="250"/>
    </location>
</feature>
<comment type="subcellular location">
    <subcellularLocation>
        <location evidence="4 17">Cytoplasm</location>
    </subcellularLocation>
</comment>
<evidence type="ECO:0000256" key="11">
    <source>
        <dbReference type="ARBA" id="ARBA00022679"/>
    </source>
</evidence>
<evidence type="ECO:0000256" key="16">
    <source>
        <dbReference type="ARBA" id="ARBA00033235"/>
    </source>
</evidence>
<evidence type="ECO:0000256" key="3">
    <source>
        <dbReference type="ARBA" id="ARBA00002728"/>
    </source>
</evidence>
<dbReference type="InterPro" id="IPR015813">
    <property type="entry name" value="Pyrv/PenolPyrv_kinase-like_dom"/>
</dbReference>
<feature type="active site" description="Proton donor" evidence="18">
    <location>
        <position position="530"/>
    </location>
</feature>
<comment type="cofactor">
    <cofactor evidence="2 17 20">
        <name>Mg(2+)</name>
        <dbReference type="ChEBI" id="CHEBI:18420"/>
    </cofactor>
</comment>
<keyword evidence="14 17" id="KW-0418">Kinase</keyword>
<dbReference type="Gene3D" id="3.50.30.10">
    <property type="entry name" value="Phosphohistidine domain"/>
    <property type="match status" value="1"/>
</dbReference>
<evidence type="ECO:0000256" key="2">
    <source>
        <dbReference type="ARBA" id="ARBA00001946"/>
    </source>
</evidence>
<evidence type="ECO:0000256" key="7">
    <source>
        <dbReference type="ARBA" id="ARBA00016544"/>
    </source>
</evidence>
<dbReference type="InterPro" id="IPR036618">
    <property type="entry name" value="PtsI_HPr-bd_sf"/>
</dbReference>
<dbReference type="SUPFAM" id="SSF47831">
    <property type="entry name" value="Enzyme I of the PEP:sugar phosphotransferase system HPr-binding (sub)domain"/>
    <property type="match status" value="1"/>
</dbReference>
<feature type="binding site" evidence="19">
    <location>
        <position position="493"/>
    </location>
    <ligand>
        <name>phosphoenolpyruvate</name>
        <dbReference type="ChEBI" id="CHEBI:58702"/>
    </ligand>
</feature>
<feature type="binding site" evidence="19">
    <location>
        <position position="357"/>
    </location>
    <ligand>
        <name>phosphoenolpyruvate</name>
        <dbReference type="ChEBI" id="CHEBI:58702"/>
    </ligand>
</feature>
<keyword evidence="8 17" id="KW-0813">Transport</keyword>
<evidence type="ECO:0000256" key="10">
    <source>
        <dbReference type="ARBA" id="ARBA00022597"/>
    </source>
</evidence>
<dbReference type="GO" id="GO:0008965">
    <property type="term" value="F:phosphoenolpyruvate-protein phosphotransferase activity"/>
    <property type="evidence" value="ECO:0007669"/>
    <property type="project" value="UniProtKB-EC"/>
</dbReference>
<keyword evidence="13 17" id="KW-0479">Metal-binding</keyword>
<evidence type="ECO:0000256" key="4">
    <source>
        <dbReference type="ARBA" id="ARBA00004496"/>
    </source>
</evidence>
<dbReference type="InterPro" id="IPR050499">
    <property type="entry name" value="PEP-utilizing_PTS_enzyme"/>
</dbReference>
<comment type="catalytic activity">
    <reaction evidence="1 17">
        <text>L-histidyl-[protein] + phosphoenolpyruvate = N(pros)-phospho-L-histidyl-[protein] + pyruvate</text>
        <dbReference type="Rhea" id="RHEA:23880"/>
        <dbReference type="Rhea" id="RHEA-COMP:9745"/>
        <dbReference type="Rhea" id="RHEA-COMP:9746"/>
        <dbReference type="ChEBI" id="CHEBI:15361"/>
        <dbReference type="ChEBI" id="CHEBI:29979"/>
        <dbReference type="ChEBI" id="CHEBI:58702"/>
        <dbReference type="ChEBI" id="CHEBI:64837"/>
        <dbReference type="EC" id="2.7.3.9"/>
    </reaction>
</comment>
<feature type="binding site" evidence="20">
    <location>
        <position position="483"/>
    </location>
    <ligand>
        <name>Mg(2+)</name>
        <dbReference type="ChEBI" id="CHEBI:18420"/>
    </ligand>
</feature>